<dbReference type="PANTHER" id="PTHR10151:SF120">
    <property type="entry name" value="BIS(5'-ADENOSYL)-TRIPHOSPHATASE"/>
    <property type="match status" value="1"/>
</dbReference>
<gene>
    <name evidence="1" type="ORF">AULFYP135_00873</name>
</gene>
<dbReference type="EMBL" id="CACRSL010000003">
    <property type="protein sequence ID" value="VYS91047.1"/>
    <property type="molecule type" value="Genomic_DNA"/>
</dbReference>
<name>A0A6N2SCF5_9FIRM</name>
<dbReference type="CDD" id="cd16018">
    <property type="entry name" value="Enpp"/>
    <property type="match status" value="1"/>
</dbReference>
<dbReference type="SUPFAM" id="SSF53649">
    <property type="entry name" value="Alkaline phosphatase-like"/>
    <property type="match status" value="1"/>
</dbReference>
<sequence length="435" mass="48655">MAKKLIVLSLDALQTGDLDLLFQLPYCSQLAEKCAIVKNVREIYPTLTYPIHTAIVTGVRPEKNGIPHNQKPGITRDEPNWSIMGSDWYWEKEGIQVPTLVDAVWEDGRTAATVNWPVTAGDTRGYNVPEIWPVKALKEDQREVYRKAASPAAFEEYYDRFISRYDWHSNDDLRVYGVEIAIDILRNHKPDLLLHHIVHLDHARHVHGDHGQEIEDCIKQLDIAVGRIVEATKDAGTYEDTNFVLLGDHGQIDIRQVFHLNACLVDMGFIRLGANGLPEEYEAYSFSAGFSTHIHLKDKGDERLVSRVHKALLALQAAYPQCIDRVYTAEEALKEEGLSGEFSFVVEGALGTLFQNSFTAPILISRESPLYDQYSATHGHHPSKGEKPPFVAFGPDIRPGVVIDGADLLDECPTLAALAGVDMPQMEGKPFPILK</sequence>
<dbReference type="Pfam" id="PF01663">
    <property type="entry name" value="Phosphodiest"/>
    <property type="match status" value="1"/>
</dbReference>
<accession>A0A6N2SCF5</accession>
<reference evidence="1" key="1">
    <citation type="submission" date="2019-11" db="EMBL/GenBank/DDBJ databases">
        <authorList>
            <person name="Feng L."/>
        </authorList>
    </citation>
    <scope>NUCLEOTIDE SEQUENCE</scope>
    <source>
        <strain evidence="1">AundefinedLFYP135</strain>
    </source>
</reference>
<evidence type="ECO:0000313" key="1">
    <source>
        <dbReference type="EMBL" id="VYS91047.1"/>
    </source>
</evidence>
<dbReference type="InterPro" id="IPR002591">
    <property type="entry name" value="Phosphodiest/P_Trfase"/>
</dbReference>
<dbReference type="PANTHER" id="PTHR10151">
    <property type="entry name" value="ECTONUCLEOTIDE PYROPHOSPHATASE/PHOSPHODIESTERASE"/>
    <property type="match status" value="1"/>
</dbReference>
<protein>
    <submittedName>
        <fullName evidence="1">Type I phosphodiesterase / nucleotide pyrophosphatase</fullName>
    </submittedName>
</protein>
<organism evidence="1">
    <name type="scientific">uncultured Anaerotruncus sp</name>
    <dbReference type="NCBI Taxonomy" id="905011"/>
    <lineage>
        <taxon>Bacteria</taxon>
        <taxon>Bacillati</taxon>
        <taxon>Bacillota</taxon>
        <taxon>Clostridia</taxon>
        <taxon>Eubacteriales</taxon>
        <taxon>Oscillospiraceae</taxon>
        <taxon>Anaerotruncus</taxon>
        <taxon>environmental samples</taxon>
    </lineage>
</organism>
<proteinExistence type="predicted"/>
<dbReference type="InterPro" id="IPR017850">
    <property type="entry name" value="Alkaline_phosphatase_core_sf"/>
</dbReference>
<dbReference type="AlphaFoldDB" id="A0A6N2SCF5"/>
<dbReference type="GO" id="GO:0016787">
    <property type="term" value="F:hydrolase activity"/>
    <property type="evidence" value="ECO:0007669"/>
    <property type="project" value="UniProtKB-ARBA"/>
</dbReference>
<dbReference type="Gene3D" id="3.40.720.10">
    <property type="entry name" value="Alkaline Phosphatase, subunit A"/>
    <property type="match status" value="1"/>
</dbReference>